<reference evidence="3" key="2">
    <citation type="submission" date="2025-09" db="UniProtKB">
        <authorList>
            <consortium name="Ensembl"/>
        </authorList>
    </citation>
    <scope>IDENTIFICATION</scope>
</reference>
<gene>
    <name evidence="3" type="primary">CTSS</name>
</gene>
<dbReference type="AlphaFoldDB" id="A0A674D0P1"/>
<feature type="signal peptide" evidence="1">
    <location>
        <begin position="1"/>
        <end position="17"/>
    </location>
</feature>
<sequence>MMLWSLLLAVLCGTAVALFDPMLEQHWQMWKKTHGKNYQTEVEELGRRDVWERNLQLISLHNLEASMDMHTYDLGMNHMGDMTQEEIAQSFASLRVPADLKREPSFFPFMLIINSFWLHATLVSHSKFLPAGGFSLPLQILGPIILVAQL</sequence>
<dbReference type="InterPro" id="IPR038765">
    <property type="entry name" value="Papain-like_cys_pep_sf"/>
</dbReference>
<feature type="chain" id="PRO_5025430797" evidence="1">
    <location>
        <begin position="18"/>
        <end position="150"/>
    </location>
</feature>
<dbReference type="Pfam" id="PF08246">
    <property type="entry name" value="Inhibitor_I29"/>
    <property type="match status" value="1"/>
</dbReference>
<reference evidence="3" key="1">
    <citation type="submission" date="2025-08" db="UniProtKB">
        <authorList>
            <consortium name="Ensembl"/>
        </authorList>
    </citation>
    <scope>IDENTIFICATION</scope>
</reference>
<evidence type="ECO:0000313" key="3">
    <source>
        <dbReference type="Ensembl" id="ENSSTUP00000089318.1"/>
    </source>
</evidence>
<accession>A0A674D0P1</accession>
<evidence type="ECO:0000313" key="4">
    <source>
        <dbReference type="Proteomes" id="UP000472277"/>
    </source>
</evidence>
<protein>
    <submittedName>
        <fullName evidence="3">Cathepsin S</fullName>
    </submittedName>
</protein>
<proteinExistence type="predicted"/>
<name>A0A674D0P1_SALTR</name>
<dbReference type="GeneTree" id="ENSGT00940000155176"/>
<organism evidence="3 4">
    <name type="scientific">Salmo trutta</name>
    <name type="common">Brown trout</name>
    <dbReference type="NCBI Taxonomy" id="8032"/>
    <lineage>
        <taxon>Eukaryota</taxon>
        <taxon>Metazoa</taxon>
        <taxon>Chordata</taxon>
        <taxon>Craniata</taxon>
        <taxon>Vertebrata</taxon>
        <taxon>Euteleostomi</taxon>
        <taxon>Actinopterygii</taxon>
        <taxon>Neopterygii</taxon>
        <taxon>Teleostei</taxon>
        <taxon>Protacanthopterygii</taxon>
        <taxon>Salmoniformes</taxon>
        <taxon>Salmonidae</taxon>
        <taxon>Salmoninae</taxon>
        <taxon>Salmo</taxon>
    </lineage>
</organism>
<evidence type="ECO:0000256" key="1">
    <source>
        <dbReference type="SAM" id="SignalP"/>
    </source>
</evidence>
<dbReference type="Gene3D" id="1.10.287.2250">
    <property type="match status" value="1"/>
</dbReference>
<dbReference type="Proteomes" id="UP000472277">
    <property type="component" value="Chromosome 3"/>
</dbReference>
<evidence type="ECO:0000259" key="2">
    <source>
        <dbReference type="SMART" id="SM00848"/>
    </source>
</evidence>
<dbReference type="Ensembl" id="ENSSTUT00000095006.1">
    <property type="protein sequence ID" value="ENSSTUP00000089318.1"/>
    <property type="gene ID" value="ENSSTUG00000039202.1"/>
</dbReference>
<dbReference type="SMART" id="SM00848">
    <property type="entry name" value="Inhibitor_I29"/>
    <property type="match status" value="1"/>
</dbReference>
<keyword evidence="4" id="KW-1185">Reference proteome</keyword>
<keyword evidence="1" id="KW-0732">Signal</keyword>
<feature type="domain" description="Cathepsin propeptide inhibitor" evidence="2">
    <location>
        <begin position="27"/>
        <end position="87"/>
    </location>
</feature>
<dbReference type="SUPFAM" id="SSF54001">
    <property type="entry name" value="Cysteine proteinases"/>
    <property type="match status" value="1"/>
</dbReference>
<dbReference type="InterPro" id="IPR013201">
    <property type="entry name" value="Prot_inhib_I29"/>
</dbReference>